<dbReference type="GO" id="GO:0046475">
    <property type="term" value="P:glycerophospholipid catabolic process"/>
    <property type="evidence" value="ECO:0007669"/>
    <property type="project" value="TreeGrafter"/>
</dbReference>
<keyword evidence="1" id="KW-0378">Hydrolase</keyword>
<dbReference type="InterPro" id="IPR030395">
    <property type="entry name" value="GP_PDE_dom"/>
</dbReference>
<dbReference type="InterPro" id="IPR017946">
    <property type="entry name" value="PLC-like_Pdiesterase_TIM-brl"/>
</dbReference>
<reference evidence="4" key="1">
    <citation type="journal article" date="2019" name="Nat. Commun.">
        <title>Expansion of phycobilisome linker gene families in mesophilic red algae.</title>
        <authorList>
            <person name="Lee J."/>
            <person name="Kim D."/>
            <person name="Bhattacharya D."/>
            <person name="Yoon H.S."/>
        </authorList>
    </citation>
    <scope>NUCLEOTIDE SEQUENCE [LARGE SCALE GENOMIC DNA]</scope>
    <source>
        <strain evidence="4">CCMP 1328</strain>
    </source>
</reference>
<dbReference type="PANTHER" id="PTHR22958">
    <property type="entry name" value="GLYCEROPHOSPHORYL DIESTER PHOSPHODIESTERASE"/>
    <property type="match status" value="1"/>
</dbReference>
<evidence type="ECO:0000313" key="3">
    <source>
        <dbReference type="EMBL" id="KAA8494490.1"/>
    </source>
</evidence>
<accession>A0A5J4YU79</accession>
<sequence length="556" mass="62266">MLAQRHIMETEQKLGVPRWPRTGLGVLPSDFPLRRCLLRMVMGHPRESRPAVQLHDRVLDQISNLFGTSGSNDLHFALDVSVMSENVHVRLQDGFAPMWLDFQAEKLDDFDVSVQILCRNKLHGNFVIVGNSFVLASEMAAGMHGVLTRPVLRREMGKQAIVGKLSLEFMMCTPCPDSVLLVREPVSAASRIPQFSKLIGHRGSGGRRTHYVQENTILSFLAAVMAANITHVELDVQLTRDGEPIVFHDFFFRKRDSQWSTSQEIRVAPYSVTFAEWRGLQQSWCVAKDDDDLAVHAHEDSGEIPDDLPSLHDVCCMLPESVGLLIELKYPTPEQTHEIPYPNRNHFVDAVLNRVASSLHHHPRRSIVFLSFDADLCAMLRMKQERFPVLFLNSERRERGNDMKDPRTVSIEHAAEYAAASRLDGMVVLSDMVLENAQLPACIRDHGLNTVLTYGRTNSDAASARRQLELGVDALIADNVALLSRQLSSTTPVCANRSDISTEIMENNVRVNQSAFHPCLPRALPVPVKQEAAYALQHAEMQLASSLLSIESELPL</sequence>
<protein>
    <submittedName>
        <fullName evidence="3">Glycerophosphocholine phosphodiesterase GPCPD1</fullName>
    </submittedName>
</protein>
<dbReference type="GO" id="GO:0008081">
    <property type="term" value="F:phosphoric diester hydrolase activity"/>
    <property type="evidence" value="ECO:0007669"/>
    <property type="project" value="InterPro"/>
</dbReference>
<organism evidence="3 4">
    <name type="scientific">Porphyridium purpureum</name>
    <name type="common">Red alga</name>
    <name type="synonym">Porphyridium cruentum</name>
    <dbReference type="NCBI Taxonomy" id="35688"/>
    <lineage>
        <taxon>Eukaryota</taxon>
        <taxon>Rhodophyta</taxon>
        <taxon>Bangiophyceae</taxon>
        <taxon>Porphyridiales</taxon>
        <taxon>Porphyridiaceae</taxon>
        <taxon>Porphyridium</taxon>
    </lineage>
</organism>
<name>A0A5J4YU79_PORPP</name>
<gene>
    <name evidence="3" type="ORF">FVE85_2731</name>
</gene>
<dbReference type="OrthoDB" id="1058301at2759"/>
<dbReference type="SUPFAM" id="SSF51695">
    <property type="entry name" value="PLC-like phosphodiesterases"/>
    <property type="match status" value="1"/>
</dbReference>
<evidence type="ECO:0000256" key="1">
    <source>
        <dbReference type="ARBA" id="ARBA00022801"/>
    </source>
</evidence>
<keyword evidence="4" id="KW-1185">Reference proteome</keyword>
<dbReference type="AlphaFoldDB" id="A0A5J4YU79"/>
<proteinExistence type="predicted"/>
<evidence type="ECO:0000259" key="2">
    <source>
        <dbReference type="PROSITE" id="PS51704"/>
    </source>
</evidence>
<comment type="caution">
    <text evidence="3">The sequence shown here is derived from an EMBL/GenBank/DDBJ whole genome shotgun (WGS) entry which is preliminary data.</text>
</comment>
<feature type="domain" description="GP-PDE" evidence="2">
    <location>
        <begin position="196"/>
        <end position="487"/>
    </location>
</feature>
<dbReference type="InterPro" id="IPR051578">
    <property type="entry name" value="GDPD"/>
</dbReference>
<dbReference type="PANTHER" id="PTHR22958:SF1">
    <property type="entry name" value="GLYCEROPHOSPHOCHOLINE PHOSPHODIESTERASE GPCPD1"/>
    <property type="match status" value="1"/>
</dbReference>
<dbReference type="Pfam" id="PF03009">
    <property type="entry name" value="GDPD"/>
    <property type="match status" value="1"/>
</dbReference>
<dbReference type="Gene3D" id="3.20.20.190">
    <property type="entry name" value="Phosphatidylinositol (PI) phosphodiesterase"/>
    <property type="match status" value="1"/>
</dbReference>
<dbReference type="Proteomes" id="UP000324585">
    <property type="component" value="Unassembled WGS sequence"/>
</dbReference>
<dbReference type="EMBL" id="VRMN01000004">
    <property type="protein sequence ID" value="KAA8494490.1"/>
    <property type="molecule type" value="Genomic_DNA"/>
</dbReference>
<evidence type="ECO:0000313" key="4">
    <source>
        <dbReference type="Proteomes" id="UP000324585"/>
    </source>
</evidence>
<dbReference type="PROSITE" id="PS51704">
    <property type="entry name" value="GP_PDE"/>
    <property type="match status" value="1"/>
</dbReference>